<evidence type="ECO:0000313" key="3">
    <source>
        <dbReference type="Proteomes" id="UP000252519"/>
    </source>
</evidence>
<name>A0A368F904_ANCCA</name>
<accession>A0A368F904</accession>
<keyword evidence="3" id="KW-1185">Reference proteome</keyword>
<dbReference type="Proteomes" id="UP000252519">
    <property type="component" value="Unassembled WGS sequence"/>
</dbReference>
<feature type="region of interest" description="Disordered" evidence="1">
    <location>
        <begin position="1"/>
        <end position="21"/>
    </location>
</feature>
<protein>
    <submittedName>
        <fullName evidence="2">Uncharacterized protein</fullName>
    </submittedName>
</protein>
<dbReference type="EMBL" id="JOJR01004026">
    <property type="protein sequence ID" value="RCN27499.1"/>
    <property type="molecule type" value="Genomic_DNA"/>
</dbReference>
<comment type="caution">
    <text evidence="2">The sequence shown here is derived from an EMBL/GenBank/DDBJ whole genome shotgun (WGS) entry which is preliminary data.</text>
</comment>
<proteinExistence type="predicted"/>
<gene>
    <name evidence="2" type="ORF">ANCCAN_26766</name>
</gene>
<reference evidence="2 3" key="1">
    <citation type="submission" date="2014-10" db="EMBL/GenBank/DDBJ databases">
        <title>Draft genome of the hookworm Ancylostoma caninum.</title>
        <authorList>
            <person name="Mitreva M."/>
        </authorList>
    </citation>
    <scope>NUCLEOTIDE SEQUENCE [LARGE SCALE GENOMIC DNA]</scope>
    <source>
        <strain evidence="2 3">Baltimore</strain>
    </source>
</reference>
<dbReference type="AlphaFoldDB" id="A0A368F904"/>
<evidence type="ECO:0000313" key="2">
    <source>
        <dbReference type="EMBL" id="RCN27499.1"/>
    </source>
</evidence>
<evidence type="ECO:0000256" key="1">
    <source>
        <dbReference type="SAM" id="MobiDB-lite"/>
    </source>
</evidence>
<sequence>MEEQRAIVIDSEDDDGQGSSGGEVCGVCGAEKVANVYLHV</sequence>
<organism evidence="2 3">
    <name type="scientific">Ancylostoma caninum</name>
    <name type="common">Dog hookworm</name>
    <dbReference type="NCBI Taxonomy" id="29170"/>
    <lineage>
        <taxon>Eukaryota</taxon>
        <taxon>Metazoa</taxon>
        <taxon>Ecdysozoa</taxon>
        <taxon>Nematoda</taxon>
        <taxon>Chromadorea</taxon>
        <taxon>Rhabditida</taxon>
        <taxon>Rhabditina</taxon>
        <taxon>Rhabditomorpha</taxon>
        <taxon>Strongyloidea</taxon>
        <taxon>Ancylostomatidae</taxon>
        <taxon>Ancylostomatinae</taxon>
        <taxon>Ancylostoma</taxon>
    </lineage>
</organism>